<evidence type="ECO:0000313" key="2">
    <source>
        <dbReference type="EMBL" id="KAF7131342.1"/>
    </source>
</evidence>
<feature type="region of interest" description="Disordered" evidence="1">
    <location>
        <begin position="97"/>
        <end position="138"/>
    </location>
</feature>
<accession>A0A8H6PFW0</accession>
<evidence type="ECO:0000313" key="3">
    <source>
        <dbReference type="Proteomes" id="UP000630445"/>
    </source>
</evidence>
<organism evidence="2 3">
    <name type="scientific">Aspergillus hiratsukae</name>
    <dbReference type="NCBI Taxonomy" id="1194566"/>
    <lineage>
        <taxon>Eukaryota</taxon>
        <taxon>Fungi</taxon>
        <taxon>Dikarya</taxon>
        <taxon>Ascomycota</taxon>
        <taxon>Pezizomycotina</taxon>
        <taxon>Eurotiomycetes</taxon>
        <taxon>Eurotiomycetidae</taxon>
        <taxon>Eurotiales</taxon>
        <taxon>Aspergillaceae</taxon>
        <taxon>Aspergillus</taxon>
        <taxon>Aspergillus subgen. Fumigati</taxon>
    </lineage>
</organism>
<reference evidence="2" key="1">
    <citation type="submission" date="2020-06" db="EMBL/GenBank/DDBJ databases">
        <title>Draft genome sequences of strains closely related to Aspergillus parafelis and Aspergillus hiratsukae.</title>
        <authorList>
            <person name="Dos Santos R.A.C."/>
            <person name="Rivero-Menendez O."/>
            <person name="Steenwyk J.L."/>
            <person name="Mead M.E."/>
            <person name="Goldman G.H."/>
            <person name="Alastruey-Izquierdo A."/>
            <person name="Rokas A."/>
        </authorList>
    </citation>
    <scope>NUCLEOTIDE SEQUENCE</scope>
    <source>
        <strain evidence="2">CNM-CM5793</strain>
    </source>
</reference>
<name>A0A8H6PFW0_9EURO</name>
<comment type="caution">
    <text evidence="2">The sequence shown here is derived from an EMBL/GenBank/DDBJ whole genome shotgun (WGS) entry which is preliminary data.</text>
</comment>
<evidence type="ECO:0000256" key="1">
    <source>
        <dbReference type="SAM" id="MobiDB-lite"/>
    </source>
</evidence>
<gene>
    <name evidence="2" type="ORF">CNMCM5793_004456</name>
</gene>
<keyword evidence="3" id="KW-1185">Reference proteome</keyword>
<dbReference type="AlphaFoldDB" id="A0A8H6PFW0"/>
<protein>
    <submittedName>
        <fullName evidence="2">Uncharacterized protein</fullName>
    </submittedName>
</protein>
<sequence>MFPHLILQPTLPQRRQHLLHFGLPIQMHRVHTTALPSISPCGNPDSFRGHALGITRGGRESYTGSKEGLPLTNLLGGDIQKRTNDLEQTLDDRHPDALGASRELQPGKVVGNDGALLAAGEDGHDPAQRRGGTDEREEVHGEADAGVVRQCSEVMQVFHGPYT</sequence>
<dbReference type="EMBL" id="JACBAD010001852">
    <property type="protein sequence ID" value="KAF7131342.1"/>
    <property type="molecule type" value="Genomic_DNA"/>
</dbReference>
<dbReference type="Proteomes" id="UP000630445">
    <property type="component" value="Unassembled WGS sequence"/>
</dbReference>
<proteinExistence type="predicted"/>
<feature type="compositionally biased region" description="Basic and acidic residues" evidence="1">
    <location>
        <begin position="121"/>
        <end position="138"/>
    </location>
</feature>